<organism evidence="1 2">
    <name type="scientific">Arenibacter certesii</name>
    <dbReference type="NCBI Taxonomy" id="228955"/>
    <lineage>
        <taxon>Bacteria</taxon>
        <taxon>Pseudomonadati</taxon>
        <taxon>Bacteroidota</taxon>
        <taxon>Flavobacteriia</taxon>
        <taxon>Flavobacteriales</taxon>
        <taxon>Flavobacteriaceae</taxon>
        <taxon>Arenibacter</taxon>
    </lineage>
</organism>
<evidence type="ECO:0000313" key="1">
    <source>
        <dbReference type="EMBL" id="GGW36606.1"/>
    </source>
</evidence>
<dbReference type="Proteomes" id="UP000634668">
    <property type="component" value="Unassembled WGS sequence"/>
</dbReference>
<name>A0A918IYH7_9FLAO</name>
<dbReference type="AlphaFoldDB" id="A0A918IYH7"/>
<gene>
    <name evidence="1" type="ORF">GCM10007383_21970</name>
</gene>
<keyword evidence="2" id="KW-1185">Reference proteome</keyword>
<sequence>MTYSLNKNMEYIQFIGYIPCIKILTSGNGGDWEGYKNHSIEMQSLIEFKQNNSQIN</sequence>
<dbReference type="EMBL" id="BMWP01000013">
    <property type="protein sequence ID" value="GGW36606.1"/>
    <property type="molecule type" value="Genomic_DNA"/>
</dbReference>
<protein>
    <submittedName>
        <fullName evidence="1">Uncharacterized protein</fullName>
    </submittedName>
</protein>
<comment type="caution">
    <text evidence="1">The sequence shown here is derived from an EMBL/GenBank/DDBJ whole genome shotgun (WGS) entry which is preliminary data.</text>
</comment>
<proteinExistence type="predicted"/>
<accession>A0A918IYH7</accession>
<reference evidence="1" key="2">
    <citation type="submission" date="2020-09" db="EMBL/GenBank/DDBJ databases">
        <authorList>
            <person name="Sun Q."/>
            <person name="Kim S."/>
        </authorList>
    </citation>
    <scope>NUCLEOTIDE SEQUENCE</scope>
    <source>
        <strain evidence="1">KCTC 12113</strain>
    </source>
</reference>
<reference evidence="1" key="1">
    <citation type="journal article" date="2014" name="Int. J. Syst. Evol. Microbiol.">
        <title>Complete genome sequence of Corynebacterium casei LMG S-19264T (=DSM 44701T), isolated from a smear-ripened cheese.</title>
        <authorList>
            <consortium name="US DOE Joint Genome Institute (JGI-PGF)"/>
            <person name="Walter F."/>
            <person name="Albersmeier A."/>
            <person name="Kalinowski J."/>
            <person name="Ruckert C."/>
        </authorList>
    </citation>
    <scope>NUCLEOTIDE SEQUENCE</scope>
    <source>
        <strain evidence="1">KCTC 12113</strain>
    </source>
</reference>
<evidence type="ECO:0000313" key="2">
    <source>
        <dbReference type="Proteomes" id="UP000634668"/>
    </source>
</evidence>